<proteinExistence type="predicted"/>
<keyword evidence="2" id="KW-1185">Reference proteome</keyword>
<protein>
    <submittedName>
        <fullName evidence="3">Uncharacterized protein</fullName>
    </submittedName>
</protein>
<feature type="region of interest" description="Disordered" evidence="1">
    <location>
        <begin position="211"/>
        <end position="244"/>
    </location>
</feature>
<dbReference type="AlphaFoldDB" id="A0A915DK55"/>
<evidence type="ECO:0000313" key="2">
    <source>
        <dbReference type="Proteomes" id="UP000887574"/>
    </source>
</evidence>
<evidence type="ECO:0000256" key="1">
    <source>
        <dbReference type="SAM" id="MobiDB-lite"/>
    </source>
</evidence>
<dbReference type="WBParaSite" id="jg20846">
    <property type="protein sequence ID" value="jg20846"/>
    <property type="gene ID" value="jg20846"/>
</dbReference>
<name>A0A915DK55_9BILA</name>
<accession>A0A915DK55</accession>
<sequence>MRAVLSSMSVSTNNTASSTLLAAPSTTAANDLHHLAFDPSSSLFSPRQLNNQRLLHTPTSFLTNNQQSAFYRNNNNLLGKNESNSFVDNNWFDNSHNSTIINESDFPSLGVRWSPRLLAYGSVAGSSPVVTPGGLLTSSAHHQASLHNALFNREATSAGLHSVMTRPYANLIRDGSSLGTTNEFRIQNEDFPALPGATLKNLDQLSADMISNENGQYPRDNMQTHGNKTGHSNSFGWTSDKYSA</sequence>
<evidence type="ECO:0000313" key="3">
    <source>
        <dbReference type="WBParaSite" id="jg20846"/>
    </source>
</evidence>
<reference evidence="3" key="1">
    <citation type="submission" date="2022-11" db="UniProtKB">
        <authorList>
            <consortium name="WormBaseParasite"/>
        </authorList>
    </citation>
    <scope>IDENTIFICATION</scope>
</reference>
<organism evidence="2 3">
    <name type="scientific">Ditylenchus dipsaci</name>
    <dbReference type="NCBI Taxonomy" id="166011"/>
    <lineage>
        <taxon>Eukaryota</taxon>
        <taxon>Metazoa</taxon>
        <taxon>Ecdysozoa</taxon>
        <taxon>Nematoda</taxon>
        <taxon>Chromadorea</taxon>
        <taxon>Rhabditida</taxon>
        <taxon>Tylenchina</taxon>
        <taxon>Tylenchomorpha</taxon>
        <taxon>Sphaerularioidea</taxon>
        <taxon>Anguinidae</taxon>
        <taxon>Anguininae</taxon>
        <taxon>Ditylenchus</taxon>
    </lineage>
</organism>
<dbReference type="Proteomes" id="UP000887574">
    <property type="component" value="Unplaced"/>
</dbReference>